<evidence type="ECO:0000256" key="1">
    <source>
        <dbReference type="ARBA" id="ARBA00009183"/>
    </source>
</evidence>
<name>A0AAP0NFE0_LIQFO</name>
<dbReference type="Pfam" id="PF00743">
    <property type="entry name" value="FMO-like"/>
    <property type="match status" value="1"/>
</dbReference>
<evidence type="ECO:0000313" key="7">
    <source>
        <dbReference type="Proteomes" id="UP001415857"/>
    </source>
</evidence>
<keyword evidence="5" id="KW-0503">Monooxygenase</keyword>
<dbReference type="PANTHER" id="PTHR23023">
    <property type="entry name" value="DIMETHYLANILINE MONOOXYGENASE"/>
    <property type="match status" value="1"/>
</dbReference>
<organism evidence="6 7">
    <name type="scientific">Liquidambar formosana</name>
    <name type="common">Formosan gum</name>
    <dbReference type="NCBI Taxonomy" id="63359"/>
    <lineage>
        <taxon>Eukaryota</taxon>
        <taxon>Viridiplantae</taxon>
        <taxon>Streptophyta</taxon>
        <taxon>Embryophyta</taxon>
        <taxon>Tracheophyta</taxon>
        <taxon>Spermatophyta</taxon>
        <taxon>Magnoliopsida</taxon>
        <taxon>eudicotyledons</taxon>
        <taxon>Gunneridae</taxon>
        <taxon>Pentapetalae</taxon>
        <taxon>Saxifragales</taxon>
        <taxon>Altingiaceae</taxon>
        <taxon>Liquidambar</taxon>
    </lineage>
</organism>
<comment type="caution">
    <text evidence="6">The sequence shown here is derived from an EMBL/GenBank/DDBJ whole genome shotgun (WGS) entry which is preliminary data.</text>
</comment>
<dbReference type="InterPro" id="IPR050346">
    <property type="entry name" value="FMO-like"/>
</dbReference>
<keyword evidence="2 5" id="KW-0285">Flavoprotein</keyword>
<keyword evidence="7" id="KW-1185">Reference proteome</keyword>
<dbReference type="GO" id="GO:0050660">
    <property type="term" value="F:flavin adenine dinucleotide binding"/>
    <property type="evidence" value="ECO:0007669"/>
    <property type="project" value="InterPro"/>
</dbReference>
<evidence type="ECO:0000256" key="2">
    <source>
        <dbReference type="ARBA" id="ARBA00022630"/>
    </source>
</evidence>
<sequence length="118" mass="13312">MNPDEMKNKQIAIMGAGVSSLLACKYTMEKGFNPIVFEARSGIGGVWSQTIESTKLQTPESFYEFSDFAWPSSVKETFPDHNRVMEYPQSYAVHFNILPRIKFNHRVVGIAYITSVVG</sequence>
<dbReference type="PROSITE" id="PS51257">
    <property type="entry name" value="PROKAR_LIPOPROTEIN"/>
    <property type="match status" value="1"/>
</dbReference>
<dbReference type="Proteomes" id="UP001415857">
    <property type="component" value="Unassembled WGS sequence"/>
</dbReference>
<evidence type="ECO:0000313" key="6">
    <source>
        <dbReference type="EMBL" id="KAK9270770.1"/>
    </source>
</evidence>
<dbReference type="GO" id="GO:0004499">
    <property type="term" value="F:N,N-dimethylaniline monooxygenase activity"/>
    <property type="evidence" value="ECO:0007669"/>
    <property type="project" value="InterPro"/>
</dbReference>
<keyword evidence="3 5" id="KW-0274">FAD</keyword>
<dbReference type="InterPro" id="IPR020946">
    <property type="entry name" value="Flavin_mOase-like"/>
</dbReference>
<protein>
    <recommendedName>
        <fullName evidence="5">Flavin-containing monooxygenase</fullName>
        <ecNumber evidence="5">1.-.-.-</ecNumber>
    </recommendedName>
</protein>
<dbReference type="SUPFAM" id="SSF51905">
    <property type="entry name" value="FAD/NAD(P)-binding domain"/>
    <property type="match status" value="1"/>
</dbReference>
<evidence type="ECO:0000256" key="4">
    <source>
        <dbReference type="ARBA" id="ARBA00023002"/>
    </source>
</evidence>
<evidence type="ECO:0000256" key="3">
    <source>
        <dbReference type="ARBA" id="ARBA00022827"/>
    </source>
</evidence>
<dbReference type="AlphaFoldDB" id="A0AAP0NFE0"/>
<comment type="similarity">
    <text evidence="1 5">Belongs to the FMO family.</text>
</comment>
<dbReference type="InterPro" id="IPR036188">
    <property type="entry name" value="FAD/NAD-bd_sf"/>
</dbReference>
<dbReference type="EMBL" id="JBBPBK010000014">
    <property type="protein sequence ID" value="KAK9270770.1"/>
    <property type="molecule type" value="Genomic_DNA"/>
</dbReference>
<dbReference type="EC" id="1.-.-.-" evidence="5"/>
<dbReference type="GO" id="GO:0050661">
    <property type="term" value="F:NADP binding"/>
    <property type="evidence" value="ECO:0007669"/>
    <property type="project" value="InterPro"/>
</dbReference>
<reference evidence="6 7" key="1">
    <citation type="journal article" date="2024" name="Plant J.">
        <title>Genome sequences and population genomics reveal climatic adaptation and genomic divergence between two closely related sweetgum species.</title>
        <authorList>
            <person name="Xu W.Q."/>
            <person name="Ren C.Q."/>
            <person name="Zhang X.Y."/>
            <person name="Comes H.P."/>
            <person name="Liu X.H."/>
            <person name="Li Y.G."/>
            <person name="Kettle C.J."/>
            <person name="Jalonen R."/>
            <person name="Gaisberger H."/>
            <person name="Ma Y.Z."/>
            <person name="Qiu Y.X."/>
        </authorList>
    </citation>
    <scope>NUCLEOTIDE SEQUENCE [LARGE SCALE GENOMIC DNA]</scope>
    <source>
        <strain evidence="6">Hangzhou</strain>
    </source>
</reference>
<dbReference type="Gene3D" id="3.50.50.60">
    <property type="entry name" value="FAD/NAD(P)-binding domain"/>
    <property type="match status" value="1"/>
</dbReference>
<proteinExistence type="inferred from homology"/>
<accession>A0AAP0NFE0</accession>
<gene>
    <name evidence="6" type="ORF">L1049_026353</name>
</gene>
<comment type="cofactor">
    <cofactor evidence="5">
        <name>FAD</name>
        <dbReference type="ChEBI" id="CHEBI:57692"/>
    </cofactor>
</comment>
<keyword evidence="4 5" id="KW-0560">Oxidoreductase</keyword>
<evidence type="ECO:0000256" key="5">
    <source>
        <dbReference type="RuleBase" id="RU361177"/>
    </source>
</evidence>